<evidence type="ECO:0000313" key="3">
    <source>
        <dbReference type="Proteomes" id="UP000033998"/>
    </source>
</evidence>
<dbReference type="InterPro" id="IPR025202">
    <property type="entry name" value="PLD-like_dom"/>
</dbReference>
<protein>
    <submittedName>
        <fullName evidence="2">Cardiolipin synthase</fullName>
    </submittedName>
</protein>
<dbReference type="PANTHER" id="PTHR21248:SF22">
    <property type="entry name" value="PHOSPHOLIPASE D"/>
    <property type="match status" value="1"/>
</dbReference>
<sequence length="343" mass="40250">MRYKFFTNSEKTWKAMFEAISGAKESVYLEMYIFTDDMNQYDFLKLLKEKARNGLRIRIILDSVGSMNFSNDGVVGLKEAGAELYFYSYFLHRTHRKILVVDERRAFIGGVNFGKNYRHWDDLVVEVKGRLVKHIIRSFAKVYIESGGKDQRILAQNKIIILDKTRTWLVEHFPSKISLKKIYKEHINAAKEKIIIITPYFVPNRWLVGTLHQAVLRGVRVEVLVPKTTEDIYFLVNNINYFYMLKLSRLGINFYLSPTMNHSKAMIIDGREAIVGSQNIDFLSFDFMNEIGVFLKDAKAVKKLLEIYDKWKNDAKLLDFKTYKPKWFDYIISPIFSIFSSIF</sequence>
<dbReference type="SMART" id="SM00155">
    <property type="entry name" value="PLDc"/>
    <property type="match status" value="2"/>
</dbReference>
<proteinExistence type="predicted"/>
<dbReference type="EMBL" id="LBWE01000013">
    <property type="protein sequence ID" value="KKR00860.1"/>
    <property type="molecule type" value="Genomic_DNA"/>
</dbReference>
<dbReference type="AlphaFoldDB" id="A0A837HM91"/>
<dbReference type="Gene3D" id="3.30.870.10">
    <property type="entry name" value="Endonuclease Chain A"/>
    <property type="match status" value="2"/>
</dbReference>
<evidence type="ECO:0000313" key="2">
    <source>
        <dbReference type="EMBL" id="KKR00860.1"/>
    </source>
</evidence>
<dbReference type="SUPFAM" id="SSF56024">
    <property type="entry name" value="Phospholipase D/nuclease"/>
    <property type="match status" value="2"/>
</dbReference>
<accession>A0A837HM91</accession>
<dbReference type="GO" id="GO:0032049">
    <property type="term" value="P:cardiolipin biosynthetic process"/>
    <property type="evidence" value="ECO:0007669"/>
    <property type="project" value="UniProtKB-ARBA"/>
</dbReference>
<evidence type="ECO:0000259" key="1">
    <source>
        <dbReference type="PROSITE" id="PS50035"/>
    </source>
</evidence>
<dbReference type="PROSITE" id="PS50035">
    <property type="entry name" value="PLD"/>
    <property type="match status" value="2"/>
</dbReference>
<dbReference type="Pfam" id="PF13091">
    <property type="entry name" value="PLDc_2"/>
    <property type="match status" value="2"/>
</dbReference>
<name>A0A837HM91_9BACT</name>
<organism evidence="2 3">
    <name type="scientific">Candidatus Nomurabacteria bacterium GW2011_GWD2_39_12</name>
    <dbReference type="NCBI Taxonomy" id="1618759"/>
    <lineage>
        <taxon>Bacteria</taxon>
        <taxon>Candidatus Nomuraibacteriota</taxon>
    </lineage>
</organism>
<feature type="domain" description="PLD phosphodiesterase" evidence="1">
    <location>
        <begin position="90"/>
        <end position="117"/>
    </location>
</feature>
<feature type="domain" description="PLD phosphodiesterase" evidence="1">
    <location>
        <begin position="257"/>
        <end position="284"/>
    </location>
</feature>
<dbReference type="PANTHER" id="PTHR21248">
    <property type="entry name" value="CARDIOLIPIN SYNTHASE"/>
    <property type="match status" value="1"/>
</dbReference>
<gene>
    <name evidence="2" type="ORF">UT27_C0013G0008</name>
</gene>
<dbReference type="GO" id="GO:0030572">
    <property type="term" value="F:phosphatidyltransferase activity"/>
    <property type="evidence" value="ECO:0007669"/>
    <property type="project" value="UniProtKB-ARBA"/>
</dbReference>
<reference evidence="2 3" key="1">
    <citation type="journal article" date="2015" name="Nature">
        <title>rRNA introns, odd ribosomes, and small enigmatic genomes across a large radiation of phyla.</title>
        <authorList>
            <person name="Brown C.T."/>
            <person name="Hug L.A."/>
            <person name="Thomas B.C."/>
            <person name="Sharon I."/>
            <person name="Castelle C.J."/>
            <person name="Singh A."/>
            <person name="Wilkins M.J."/>
            <person name="Williams K.H."/>
            <person name="Banfield J.F."/>
        </authorList>
    </citation>
    <scope>NUCLEOTIDE SEQUENCE [LARGE SCALE GENOMIC DNA]</scope>
</reference>
<comment type="caution">
    <text evidence="2">The sequence shown here is derived from an EMBL/GenBank/DDBJ whole genome shotgun (WGS) entry which is preliminary data.</text>
</comment>
<dbReference type="CDD" id="cd09110">
    <property type="entry name" value="PLDc_CLS_1"/>
    <property type="match status" value="1"/>
</dbReference>
<dbReference type="Proteomes" id="UP000033998">
    <property type="component" value="Unassembled WGS sequence"/>
</dbReference>
<dbReference type="InterPro" id="IPR001736">
    <property type="entry name" value="PLipase_D/transphosphatidylase"/>
</dbReference>